<dbReference type="Gene3D" id="3.30.230.100">
    <property type="match status" value="1"/>
</dbReference>
<organism evidence="1 2">
    <name type="scientific">Stereocaulon virgatum</name>
    <dbReference type="NCBI Taxonomy" id="373712"/>
    <lineage>
        <taxon>Eukaryota</taxon>
        <taxon>Fungi</taxon>
        <taxon>Dikarya</taxon>
        <taxon>Ascomycota</taxon>
        <taxon>Pezizomycotina</taxon>
        <taxon>Lecanoromycetes</taxon>
        <taxon>OSLEUM clade</taxon>
        <taxon>Lecanoromycetidae</taxon>
        <taxon>Lecanorales</taxon>
        <taxon>Lecanorineae</taxon>
        <taxon>Stereocaulaceae</taxon>
        <taxon>Stereocaulon</taxon>
    </lineage>
</organism>
<protein>
    <submittedName>
        <fullName evidence="1">Uncharacterized protein</fullName>
    </submittedName>
</protein>
<dbReference type="Pfam" id="PF16093">
    <property type="entry name" value="PAC4"/>
    <property type="match status" value="1"/>
</dbReference>
<sequence length="164" mass="17472">MPYIMLQSSEPTAAPLQQPHAPPSTISAEIVSPTLYPMQLSMPLPLSPHTTLHLQITPLATSSLTFITTTDPSTSSSLSALGSFVYSMPNRFQPFEPLSTPLYAVPGSIDFATRVAKILARRTGKPAYVGCSAVFGNYGIEEEMAGVRAVVDGVMGVLDEGEKD</sequence>
<dbReference type="InterPro" id="IPR032157">
    <property type="entry name" value="PAC4"/>
</dbReference>
<name>A0ABR4A0B1_9LECA</name>
<comment type="caution">
    <text evidence="1">The sequence shown here is derived from an EMBL/GenBank/DDBJ whole genome shotgun (WGS) entry which is preliminary data.</text>
</comment>
<accession>A0ABR4A0B1</accession>
<gene>
    <name evidence="1" type="ORF">N7G274_008259</name>
</gene>
<proteinExistence type="predicted"/>
<keyword evidence="2" id="KW-1185">Reference proteome</keyword>
<evidence type="ECO:0000313" key="1">
    <source>
        <dbReference type="EMBL" id="KAL2038919.1"/>
    </source>
</evidence>
<dbReference type="Proteomes" id="UP001590950">
    <property type="component" value="Unassembled WGS sequence"/>
</dbReference>
<dbReference type="EMBL" id="JBEFKJ010000028">
    <property type="protein sequence ID" value="KAL2038919.1"/>
    <property type="molecule type" value="Genomic_DNA"/>
</dbReference>
<reference evidence="1 2" key="1">
    <citation type="submission" date="2024-09" db="EMBL/GenBank/DDBJ databases">
        <title>Rethinking Asexuality: The Enigmatic Case of Functional Sexual Genes in Lepraria (Stereocaulaceae).</title>
        <authorList>
            <person name="Doellman M."/>
            <person name="Sun Y."/>
            <person name="Barcenas-Pena A."/>
            <person name="Lumbsch H.T."/>
            <person name="Grewe F."/>
        </authorList>
    </citation>
    <scope>NUCLEOTIDE SEQUENCE [LARGE SCALE GENOMIC DNA]</scope>
    <source>
        <strain evidence="1 2">Mercado 3170</strain>
    </source>
</reference>
<evidence type="ECO:0000313" key="2">
    <source>
        <dbReference type="Proteomes" id="UP001590950"/>
    </source>
</evidence>